<evidence type="ECO:0000313" key="2">
    <source>
        <dbReference type="EMBL" id="MBK1619459.1"/>
    </source>
</evidence>
<dbReference type="EMBL" id="NRRY01000021">
    <property type="protein sequence ID" value="MBK1619459.1"/>
    <property type="molecule type" value="Genomic_DNA"/>
</dbReference>
<dbReference type="Proteomes" id="UP001138768">
    <property type="component" value="Unassembled WGS sequence"/>
</dbReference>
<evidence type="ECO:0000259" key="1">
    <source>
        <dbReference type="Pfam" id="PF09820"/>
    </source>
</evidence>
<proteinExistence type="predicted"/>
<evidence type="ECO:0000313" key="3">
    <source>
        <dbReference type="Proteomes" id="UP001138768"/>
    </source>
</evidence>
<name>A0A9X0W9S8_9GAMM</name>
<feature type="domain" description="AAA-ATPase-like" evidence="1">
    <location>
        <begin position="4"/>
        <end position="227"/>
    </location>
</feature>
<accession>A0A9X0W9S8</accession>
<reference evidence="2 3" key="1">
    <citation type="journal article" date="2020" name="Microorganisms">
        <title>Osmotic Adaptation and Compatible Solute Biosynthesis of Phototrophic Bacteria as Revealed from Genome Analyses.</title>
        <authorList>
            <person name="Imhoff J.F."/>
            <person name="Rahn T."/>
            <person name="Kunzel S."/>
            <person name="Keller A."/>
            <person name="Neulinger S.C."/>
        </authorList>
    </citation>
    <scope>NUCLEOTIDE SEQUENCE [LARGE SCALE GENOMIC DNA]</scope>
    <source>
        <strain evidence="2 3">DSM 25653</strain>
    </source>
</reference>
<keyword evidence="3" id="KW-1185">Reference proteome</keyword>
<gene>
    <name evidence="2" type="ORF">CKO42_13630</name>
</gene>
<dbReference type="PANTHER" id="PTHR34825:SF2">
    <property type="entry name" value="AAA-ATPASE-LIKE DOMAIN-CONTAINING PROTEIN"/>
    <property type="match status" value="1"/>
</dbReference>
<dbReference type="RefSeq" id="WP_200244876.1">
    <property type="nucleotide sequence ID" value="NZ_NRRY01000021.1"/>
</dbReference>
<comment type="caution">
    <text evidence="2">The sequence shown here is derived from an EMBL/GenBank/DDBJ whole genome shotgun (WGS) entry which is preliminary data.</text>
</comment>
<dbReference type="PANTHER" id="PTHR34825">
    <property type="entry name" value="CONSERVED PROTEIN, WITH A WEAK D-GALACTARATE DEHYDRATASE/ALTRONATE HYDROLASE DOMAIN"/>
    <property type="match status" value="1"/>
</dbReference>
<dbReference type="Pfam" id="PF09820">
    <property type="entry name" value="AAA-ATPase_like"/>
    <property type="match status" value="1"/>
</dbReference>
<dbReference type="AlphaFoldDB" id="A0A9X0W9S8"/>
<organism evidence="2 3">
    <name type="scientific">Lamprobacter modestohalophilus</name>
    <dbReference type="NCBI Taxonomy" id="1064514"/>
    <lineage>
        <taxon>Bacteria</taxon>
        <taxon>Pseudomonadati</taxon>
        <taxon>Pseudomonadota</taxon>
        <taxon>Gammaproteobacteria</taxon>
        <taxon>Chromatiales</taxon>
        <taxon>Chromatiaceae</taxon>
        <taxon>Lamprobacter</taxon>
    </lineage>
</organism>
<sequence>MKFPYGTADFHAIRCEGYYYADRTDRIRTLEEAGKQLLFLRPRRFGKTAWLTTLENYYDLARVAEFDALFGSLAIGQDPTARRNHYFVLRWDFSMVDASGNLAEIRQALHDHLNSQAKGFFQHYRKHLGGTDLGAPALGLREDNGLVALASVVNAARAQGHDLYLLIDEYDNFANELMHGRSADYEALVSGEGLLKTLFKAVKSLASGQGIDRVFITGVSPVVLADISSGYNVSKDLSLDARFVDLCGFSEGEIAAVLDQLAVEQQRDQRWSSRMLETMRIWYNGYRFGYEPGPGLYNPTLALYFFEALATTGAPPREMLDSNLAMDRNRIDFVARQPHGAELIGAALDPEHPPVIASLAHRFGVEDLRRAPKDAPYLGSLLYFLGALTLKDQTPFGELVMGIPNLVIRKLYVEKFRDQRFPNYPERESLRQAAKALYAEGDLAPLVEVLEANHLRVFDNRDYRWSNELTVKTVFLVALFADIFYVMDSETAIARGHADLSLIVREEMRRFALLDHLFEFKYLGLQELGLDAQSLRELSHAALSAQPKVAACLDAAEAQLARYRQSLEQAYGERLHLHTHAVVALGFERLVWRSTSAGRALAESQRFRGASAQPQ</sequence>
<dbReference type="InterPro" id="IPR018631">
    <property type="entry name" value="AAA-ATPase-like_dom"/>
</dbReference>
<protein>
    <submittedName>
        <fullName evidence="2">AAA family ATPase</fullName>
    </submittedName>
</protein>